<evidence type="ECO:0000313" key="2">
    <source>
        <dbReference type="EMBL" id="KKL25416.1"/>
    </source>
</evidence>
<gene>
    <name evidence="2" type="ORF">LCGC14_2405560</name>
</gene>
<evidence type="ECO:0000256" key="1">
    <source>
        <dbReference type="SAM" id="Phobius"/>
    </source>
</evidence>
<name>A0A0F9E6D1_9ZZZZ</name>
<accession>A0A0F9E6D1</accession>
<keyword evidence="1" id="KW-0472">Membrane</keyword>
<protein>
    <submittedName>
        <fullName evidence="2">Uncharacterized protein</fullName>
    </submittedName>
</protein>
<reference evidence="2" key="1">
    <citation type="journal article" date="2015" name="Nature">
        <title>Complex archaea that bridge the gap between prokaryotes and eukaryotes.</title>
        <authorList>
            <person name="Spang A."/>
            <person name="Saw J.H."/>
            <person name="Jorgensen S.L."/>
            <person name="Zaremba-Niedzwiedzka K."/>
            <person name="Martijn J."/>
            <person name="Lind A.E."/>
            <person name="van Eijk R."/>
            <person name="Schleper C."/>
            <person name="Guy L."/>
            <person name="Ettema T.J."/>
        </authorList>
    </citation>
    <scope>NUCLEOTIDE SEQUENCE</scope>
</reference>
<feature type="transmembrane region" description="Helical" evidence="1">
    <location>
        <begin position="7"/>
        <end position="30"/>
    </location>
</feature>
<dbReference type="AlphaFoldDB" id="A0A0F9E6D1"/>
<proteinExistence type="predicted"/>
<keyword evidence="1" id="KW-0812">Transmembrane</keyword>
<feature type="non-terminal residue" evidence="2">
    <location>
        <position position="40"/>
    </location>
</feature>
<sequence>MKRTIGIVLIYSAAVLIMLSILIMVGVINVRFKYTTAAFG</sequence>
<keyword evidence="1" id="KW-1133">Transmembrane helix</keyword>
<dbReference type="EMBL" id="LAZR01036222">
    <property type="protein sequence ID" value="KKL25416.1"/>
    <property type="molecule type" value="Genomic_DNA"/>
</dbReference>
<organism evidence="2">
    <name type="scientific">marine sediment metagenome</name>
    <dbReference type="NCBI Taxonomy" id="412755"/>
    <lineage>
        <taxon>unclassified sequences</taxon>
        <taxon>metagenomes</taxon>
        <taxon>ecological metagenomes</taxon>
    </lineage>
</organism>
<comment type="caution">
    <text evidence="2">The sequence shown here is derived from an EMBL/GenBank/DDBJ whole genome shotgun (WGS) entry which is preliminary data.</text>
</comment>